<dbReference type="InterPro" id="IPR036614">
    <property type="entry name" value="RusA-like_sf"/>
</dbReference>
<protein>
    <submittedName>
        <fullName evidence="2">Uncharacterized protein</fullName>
    </submittedName>
</protein>
<reference evidence="2" key="1">
    <citation type="journal article" date="2015" name="Nature">
        <title>Complex archaea that bridge the gap between prokaryotes and eukaryotes.</title>
        <authorList>
            <person name="Spang A."/>
            <person name="Saw J.H."/>
            <person name="Jorgensen S.L."/>
            <person name="Zaremba-Niedzwiedzka K."/>
            <person name="Martijn J."/>
            <person name="Lind A.E."/>
            <person name="van Eijk R."/>
            <person name="Schleper C."/>
            <person name="Guy L."/>
            <person name="Ettema T.J."/>
        </authorList>
    </citation>
    <scope>NUCLEOTIDE SEQUENCE</scope>
</reference>
<comment type="caution">
    <text evidence="2">The sequence shown here is derived from an EMBL/GenBank/DDBJ whole genome shotgun (WGS) entry which is preliminary data.</text>
</comment>
<evidence type="ECO:0000313" key="2">
    <source>
        <dbReference type="EMBL" id="KKL87653.1"/>
    </source>
</evidence>
<proteinExistence type="predicted"/>
<dbReference type="Pfam" id="PF05866">
    <property type="entry name" value="RusA"/>
    <property type="match status" value="1"/>
</dbReference>
<evidence type="ECO:0000256" key="1">
    <source>
        <dbReference type="SAM" id="MobiDB-lite"/>
    </source>
</evidence>
<feature type="region of interest" description="Disordered" evidence="1">
    <location>
        <begin position="1"/>
        <end position="25"/>
    </location>
</feature>
<dbReference type="EMBL" id="LAZR01020778">
    <property type="protein sequence ID" value="KKL87653.1"/>
    <property type="molecule type" value="Genomic_DNA"/>
</dbReference>
<dbReference type="GO" id="GO:0006310">
    <property type="term" value="P:DNA recombination"/>
    <property type="evidence" value="ECO:0007669"/>
    <property type="project" value="InterPro"/>
</dbReference>
<dbReference type="AlphaFoldDB" id="A0A0F9FN45"/>
<dbReference type="InterPro" id="IPR008822">
    <property type="entry name" value="Endonuclease_RusA-like"/>
</dbReference>
<organism evidence="2">
    <name type="scientific">marine sediment metagenome</name>
    <dbReference type="NCBI Taxonomy" id="412755"/>
    <lineage>
        <taxon>unclassified sequences</taxon>
        <taxon>metagenomes</taxon>
        <taxon>ecological metagenomes</taxon>
    </lineage>
</organism>
<gene>
    <name evidence="2" type="ORF">LCGC14_1932580</name>
</gene>
<sequence>MPDTLSFTVPGEPTPKARARTVRGHSYTPERTRLAEETVGWTACGAIGSTGGIKSDPQSRFGLFVTAYCKSKRAIRSDGSNFLKLVEDALNGIVWADDWQVFDTRCLKVPVTENPRTEVTIWRMED</sequence>
<name>A0A0F9FN45_9ZZZZ</name>
<dbReference type="GO" id="GO:0006281">
    <property type="term" value="P:DNA repair"/>
    <property type="evidence" value="ECO:0007669"/>
    <property type="project" value="InterPro"/>
</dbReference>
<dbReference type="Gene3D" id="3.30.1330.70">
    <property type="entry name" value="Holliday junction resolvase RusA"/>
    <property type="match status" value="1"/>
</dbReference>
<accession>A0A0F9FN45</accession>
<dbReference type="SUPFAM" id="SSF103084">
    <property type="entry name" value="Holliday junction resolvase RusA"/>
    <property type="match status" value="1"/>
</dbReference>
<dbReference type="GO" id="GO:0000287">
    <property type="term" value="F:magnesium ion binding"/>
    <property type="evidence" value="ECO:0007669"/>
    <property type="project" value="InterPro"/>
</dbReference>